<dbReference type="AlphaFoldDB" id="A0A0N0DUL4"/>
<dbReference type="VEuPathDB" id="TriTrypDB:LpyrH10_11_0820"/>
<protein>
    <submittedName>
        <fullName evidence="2">Uncharacterized protein</fullName>
    </submittedName>
</protein>
<sequence length="326" mass="36002">MSIDARLCDRYVVFLDIDGVLLPVPKFTFGGGELSADCVQRLARLIDRLGGRDRVTIVLSSTWRTQPAMMERLNAFMQAAAAGSIPTVRGGTPNGTVLVSTVAYYADNPSEQRLVRDRVDEICRWLHTHVTDHPEAIGGRWFAIDDMKLDVDNRMQGHFLYTATDVGITDADVETAYAMLQSHPSPEAAHAAAVAALTDPALAQEELDIYKVLQERLEATVATTTAELAEAQAKVAELAAEKKELIREGQERQRSLDDMRYRLAVYDGAKRYPALAAALELAGAKTGAERRAIDAQIKSFVMLLMERKELQKKLRSGSKKTKQVVE</sequence>
<keyword evidence="1" id="KW-0175">Coiled coil</keyword>
<dbReference type="Proteomes" id="UP000037923">
    <property type="component" value="Unassembled WGS sequence"/>
</dbReference>
<name>A0A0N0DUL4_LEPPY</name>
<dbReference type="OMA" id="RWLHTHV"/>
<comment type="caution">
    <text evidence="2">The sequence shown here is derived from an EMBL/GenBank/DDBJ whole genome shotgun (WGS) entry which is preliminary data.</text>
</comment>
<keyword evidence="3" id="KW-1185">Reference proteome</keyword>
<organism evidence="2 3">
    <name type="scientific">Leptomonas pyrrhocoris</name>
    <name type="common">Firebug parasite</name>
    <dbReference type="NCBI Taxonomy" id="157538"/>
    <lineage>
        <taxon>Eukaryota</taxon>
        <taxon>Discoba</taxon>
        <taxon>Euglenozoa</taxon>
        <taxon>Kinetoplastea</taxon>
        <taxon>Metakinetoplastina</taxon>
        <taxon>Trypanosomatida</taxon>
        <taxon>Trypanosomatidae</taxon>
        <taxon>Leishmaniinae</taxon>
        <taxon>Leptomonas</taxon>
    </lineage>
</organism>
<accession>A0A0N0DUL4</accession>
<dbReference type="OrthoDB" id="410307at2759"/>
<evidence type="ECO:0000313" key="3">
    <source>
        <dbReference type="Proteomes" id="UP000037923"/>
    </source>
</evidence>
<proteinExistence type="predicted"/>
<gene>
    <name evidence="2" type="ORF">ABB37_05617</name>
</gene>
<feature type="coiled-coil region" evidence="1">
    <location>
        <begin position="214"/>
        <end position="248"/>
    </location>
</feature>
<dbReference type="EMBL" id="LGTL01000011">
    <property type="protein sequence ID" value="KPA79092.1"/>
    <property type="molecule type" value="Genomic_DNA"/>
</dbReference>
<evidence type="ECO:0000256" key="1">
    <source>
        <dbReference type="SAM" id="Coils"/>
    </source>
</evidence>
<dbReference type="GeneID" id="26905907"/>
<dbReference type="RefSeq" id="XP_015657531.1">
    <property type="nucleotide sequence ID" value="XM_015803706.1"/>
</dbReference>
<dbReference type="Pfam" id="PF18143">
    <property type="entry name" value="HAD_SAK_2"/>
    <property type="match status" value="1"/>
</dbReference>
<reference evidence="2 3" key="1">
    <citation type="submission" date="2015-07" db="EMBL/GenBank/DDBJ databases">
        <title>High-quality genome of monoxenous trypanosomatid Leptomonas pyrrhocoris.</title>
        <authorList>
            <person name="Flegontov P."/>
            <person name="Butenko A."/>
            <person name="Firsov S."/>
            <person name="Vlcek C."/>
            <person name="Logacheva M.D."/>
            <person name="Field M."/>
            <person name="Filatov D."/>
            <person name="Flegontova O."/>
            <person name="Gerasimov E."/>
            <person name="Jackson A.P."/>
            <person name="Kelly S."/>
            <person name="Opperdoes F."/>
            <person name="O'Reilly A."/>
            <person name="Votypka J."/>
            <person name="Yurchenko V."/>
            <person name="Lukes J."/>
        </authorList>
    </citation>
    <scope>NUCLEOTIDE SEQUENCE [LARGE SCALE GENOMIC DNA]</scope>
    <source>
        <strain evidence="2">H10</strain>
    </source>
</reference>
<evidence type="ECO:0000313" key="2">
    <source>
        <dbReference type="EMBL" id="KPA79092.1"/>
    </source>
</evidence>